<dbReference type="InterPro" id="IPR000836">
    <property type="entry name" value="PRTase_dom"/>
</dbReference>
<dbReference type="SUPFAM" id="SSF53271">
    <property type="entry name" value="PRTase-like"/>
    <property type="match status" value="1"/>
</dbReference>
<dbReference type="InterPro" id="IPR051910">
    <property type="entry name" value="ComF/GntX_DNA_util-trans"/>
</dbReference>
<protein>
    <submittedName>
        <fullName evidence="4">ComF family protein</fullName>
    </submittedName>
</protein>
<dbReference type="Proteomes" id="UP000270261">
    <property type="component" value="Unassembled WGS sequence"/>
</dbReference>
<feature type="domain" description="Phosphoribosyltransferase" evidence="3">
    <location>
        <begin position="247"/>
        <end position="313"/>
    </location>
</feature>
<evidence type="ECO:0000259" key="3">
    <source>
        <dbReference type="Pfam" id="PF00156"/>
    </source>
</evidence>
<dbReference type="CDD" id="cd06223">
    <property type="entry name" value="PRTases_typeI"/>
    <property type="match status" value="1"/>
</dbReference>
<comment type="similarity">
    <text evidence="1">Belongs to the ComF/GntX family.</text>
</comment>
<evidence type="ECO:0000256" key="2">
    <source>
        <dbReference type="SAM" id="MobiDB-lite"/>
    </source>
</evidence>
<dbReference type="Pfam" id="PF00156">
    <property type="entry name" value="Pribosyltran"/>
    <property type="match status" value="1"/>
</dbReference>
<evidence type="ECO:0000256" key="1">
    <source>
        <dbReference type="ARBA" id="ARBA00008007"/>
    </source>
</evidence>
<comment type="caution">
    <text evidence="4">The sequence shown here is derived from an EMBL/GenBank/DDBJ whole genome shotgun (WGS) entry which is preliminary data.</text>
</comment>
<sequence>MLAGRLLPRACLLCGQPCDAQALCAACTGTLPGQGQVRCWTCAFPLPDDWALRSAAFGTLGHALRPGSRGTCPDCAKRRTPLPLAMTIALANYAPPLNHALTALKFGQQMQLAQPLGMLLMDALQQALAAAEDLSIPRAGEMSGSNGDMTHTATTPGATTLDTTVPDAAPFDTASDAAAVSVASDTHVSSPRHRHWPDALVPIPLSGPRLAERGYNQALQIALAMQGHAPLVCPPVRAEWLARARHTARQSEQSQPDRGRNLQGAFEVPNPARVAGRHIMLVDDVLTTGNTLAEAARALLAAGAAQVSAVVVARTV</sequence>
<name>A0A426FMX6_9BURK</name>
<accession>A0A426FMX6</accession>
<reference evidence="4 5" key="1">
    <citation type="submission" date="2018-11" db="EMBL/GenBank/DDBJ databases">
        <title>Genome sequencing of Lautropia sp. KCOM 2505 (= ChDC F240).</title>
        <authorList>
            <person name="Kook J.-K."/>
            <person name="Park S.-N."/>
            <person name="Lim Y.K."/>
        </authorList>
    </citation>
    <scope>NUCLEOTIDE SEQUENCE [LARGE SCALE GENOMIC DNA]</scope>
    <source>
        <strain evidence="4 5">KCOM 2505</strain>
    </source>
</reference>
<dbReference type="PANTHER" id="PTHR47505">
    <property type="entry name" value="DNA UTILIZATION PROTEIN YHGH"/>
    <property type="match status" value="1"/>
</dbReference>
<evidence type="ECO:0000313" key="5">
    <source>
        <dbReference type="Proteomes" id="UP000270261"/>
    </source>
</evidence>
<dbReference type="EMBL" id="RRUE01000002">
    <property type="protein sequence ID" value="RRN44019.1"/>
    <property type="molecule type" value="Genomic_DNA"/>
</dbReference>
<dbReference type="AlphaFoldDB" id="A0A426FMX6"/>
<organism evidence="4 5">
    <name type="scientific">Lautropia dentalis</name>
    <dbReference type="NCBI Taxonomy" id="2490857"/>
    <lineage>
        <taxon>Bacteria</taxon>
        <taxon>Pseudomonadati</taxon>
        <taxon>Pseudomonadota</taxon>
        <taxon>Betaproteobacteria</taxon>
        <taxon>Burkholderiales</taxon>
        <taxon>Burkholderiaceae</taxon>
        <taxon>Lautropia</taxon>
    </lineage>
</organism>
<dbReference type="Gene3D" id="3.40.50.2020">
    <property type="match status" value="1"/>
</dbReference>
<proteinExistence type="inferred from homology"/>
<dbReference type="PANTHER" id="PTHR47505:SF1">
    <property type="entry name" value="DNA UTILIZATION PROTEIN YHGH"/>
    <property type="match status" value="1"/>
</dbReference>
<dbReference type="InterPro" id="IPR029057">
    <property type="entry name" value="PRTase-like"/>
</dbReference>
<evidence type="ECO:0000313" key="4">
    <source>
        <dbReference type="EMBL" id="RRN44019.1"/>
    </source>
</evidence>
<gene>
    <name evidence="4" type="ORF">EHV23_11590</name>
</gene>
<keyword evidence="5" id="KW-1185">Reference proteome</keyword>
<feature type="region of interest" description="Disordered" evidence="2">
    <location>
        <begin position="244"/>
        <end position="264"/>
    </location>
</feature>